<organism evidence="1 2">
    <name type="scientific">Coemansia aciculifera</name>
    <dbReference type="NCBI Taxonomy" id="417176"/>
    <lineage>
        <taxon>Eukaryota</taxon>
        <taxon>Fungi</taxon>
        <taxon>Fungi incertae sedis</taxon>
        <taxon>Zoopagomycota</taxon>
        <taxon>Kickxellomycotina</taxon>
        <taxon>Kickxellomycetes</taxon>
        <taxon>Kickxellales</taxon>
        <taxon>Kickxellaceae</taxon>
        <taxon>Coemansia</taxon>
    </lineage>
</organism>
<accession>A0ACC1LVN6</accession>
<comment type="caution">
    <text evidence="1">The sequence shown here is derived from an EMBL/GenBank/DDBJ whole genome shotgun (WGS) entry which is preliminary data.</text>
</comment>
<proteinExistence type="predicted"/>
<sequence>HLQTELFHVGMKDGRMLVKGVTSKVGGGPVLECSAEIEQPATAYVFTGQGSQEVGMGMELYKQSAAARNVWDTADAFMRSTYGIPLLDIVRHNPTTHTVHFAGRRGAAVRATYRAMAYEYSEHDGSRLISRPLFPAIGDDAESFTFHTPLGLLYATQFTQAAMLVCEAAEFAHFEAHNIVPAHAVYAGHSLGEYAGLTAIGRVLTPETAADIGFCRGLTMQQSVRRDPAGRSIYAMVAVSPARVANWFTPEHLAVTVAAVRQHGNYDGLLEIVNYNVRDTQYVVAGELVLLDALARMLPHVTEAALADDALAPIAVEAVRSSRLRRDRDMQAFELQRTNATIPLLGIDVPFHSTLLYDGVWSFRKMLQTKIKPEHVDVVRLRYRYIPNLTACVFDTTREYIQRVLRLTGSPPLAQLLLTYDQNRVAADSAYEQHVAYVLLIEVLSY</sequence>
<gene>
    <name evidence="1" type="primary">fas2_41</name>
    <name evidence="1" type="ORF">IWW38_005509</name>
</gene>
<evidence type="ECO:0000313" key="1">
    <source>
        <dbReference type="EMBL" id="KAJ2883761.1"/>
    </source>
</evidence>
<dbReference type="Proteomes" id="UP001139981">
    <property type="component" value="Unassembled WGS sequence"/>
</dbReference>
<feature type="non-terminal residue" evidence="1">
    <location>
        <position position="446"/>
    </location>
</feature>
<protein>
    <submittedName>
        <fullName evidence="1">Fatty acid synthase alpha subunit Lsd1</fullName>
        <ecNumber evidence="1">2.3.1.86</ecNumber>
    </submittedName>
</protein>
<dbReference type="EC" id="2.3.1.86" evidence="1"/>
<name>A0ACC1LVN6_9FUNG</name>
<dbReference type="EMBL" id="JANBVB010002610">
    <property type="protein sequence ID" value="KAJ2883761.1"/>
    <property type="molecule type" value="Genomic_DNA"/>
</dbReference>
<reference evidence="1" key="1">
    <citation type="submission" date="2022-07" db="EMBL/GenBank/DDBJ databases">
        <title>Phylogenomic reconstructions and comparative analyses of Kickxellomycotina fungi.</title>
        <authorList>
            <person name="Reynolds N.K."/>
            <person name="Stajich J.E."/>
            <person name="Barry K."/>
            <person name="Grigoriev I.V."/>
            <person name="Crous P."/>
            <person name="Smith M.E."/>
        </authorList>
    </citation>
    <scope>NUCLEOTIDE SEQUENCE</scope>
    <source>
        <strain evidence="1">CBS 190363</strain>
    </source>
</reference>
<keyword evidence="1" id="KW-0808">Transferase</keyword>
<evidence type="ECO:0000313" key="2">
    <source>
        <dbReference type="Proteomes" id="UP001139981"/>
    </source>
</evidence>
<feature type="non-terminal residue" evidence="1">
    <location>
        <position position="1"/>
    </location>
</feature>
<keyword evidence="2" id="KW-1185">Reference proteome</keyword>
<keyword evidence="1" id="KW-0012">Acyltransferase</keyword>